<keyword evidence="1" id="KW-0812">Transmembrane</keyword>
<proteinExistence type="predicted"/>
<gene>
    <name evidence="2" type="ORF">CARN5_2642</name>
</gene>
<evidence type="ECO:0000256" key="1">
    <source>
        <dbReference type="SAM" id="Phobius"/>
    </source>
</evidence>
<comment type="caution">
    <text evidence="2">The sequence shown here is derived from an EMBL/GenBank/DDBJ whole genome shotgun (WGS) entry which is preliminary data.</text>
</comment>
<accession>E6Q9K2</accession>
<name>E6Q9K2_9ZZZZ</name>
<protein>
    <submittedName>
        <fullName evidence="2">Uncharacterized protein</fullName>
    </submittedName>
</protein>
<keyword evidence="1" id="KW-0472">Membrane</keyword>
<dbReference type="AlphaFoldDB" id="E6Q9K2"/>
<evidence type="ECO:0000313" key="2">
    <source>
        <dbReference type="EMBL" id="CBI03878.1"/>
    </source>
</evidence>
<keyword evidence="1" id="KW-1133">Transmembrane helix</keyword>
<sequence>MPLREWRTAGNLRTPPSLQAATALGLTFIGRPITMSISSIIMIYKTHATGARITIHRDKLYRTRSGPNPCCTA</sequence>
<feature type="transmembrane region" description="Helical" evidence="1">
    <location>
        <begin position="20"/>
        <end position="44"/>
    </location>
</feature>
<dbReference type="EMBL" id="CABP01000033">
    <property type="protein sequence ID" value="CBI03878.1"/>
    <property type="molecule type" value="Genomic_DNA"/>
</dbReference>
<reference evidence="2" key="1">
    <citation type="submission" date="2009-10" db="EMBL/GenBank/DDBJ databases">
        <title>Diversity of trophic interactions inside an arsenic-rich microbial ecosystem.</title>
        <authorList>
            <person name="Bertin P.N."/>
            <person name="Heinrich-Salmeron A."/>
            <person name="Pelletier E."/>
            <person name="Goulhen-Chollet F."/>
            <person name="Arsene-Ploetze F."/>
            <person name="Gallien S."/>
            <person name="Calteau A."/>
            <person name="Vallenet D."/>
            <person name="Casiot C."/>
            <person name="Chane-Woon-Ming B."/>
            <person name="Giloteaux L."/>
            <person name="Barakat M."/>
            <person name="Bonnefoy V."/>
            <person name="Bruneel O."/>
            <person name="Chandler M."/>
            <person name="Cleiss J."/>
            <person name="Duran R."/>
            <person name="Elbaz-Poulichet F."/>
            <person name="Fonknechten N."/>
            <person name="Lauga B."/>
            <person name="Mornico D."/>
            <person name="Ortet P."/>
            <person name="Schaeffer C."/>
            <person name="Siguier P."/>
            <person name="Alexander Thil Smith A."/>
            <person name="Van Dorsselaer A."/>
            <person name="Weissenbach J."/>
            <person name="Medigue C."/>
            <person name="Le Paslier D."/>
        </authorList>
    </citation>
    <scope>NUCLEOTIDE SEQUENCE</scope>
</reference>
<organism evidence="2">
    <name type="scientific">mine drainage metagenome</name>
    <dbReference type="NCBI Taxonomy" id="410659"/>
    <lineage>
        <taxon>unclassified sequences</taxon>
        <taxon>metagenomes</taxon>
        <taxon>ecological metagenomes</taxon>
    </lineage>
</organism>